<feature type="compositionally biased region" description="Polar residues" evidence="1">
    <location>
        <begin position="178"/>
        <end position="191"/>
    </location>
</feature>
<dbReference type="InterPro" id="IPR044820">
    <property type="entry name" value="AGD14-like"/>
</dbReference>
<comment type="caution">
    <text evidence="2">The sequence shown here is derived from an EMBL/GenBank/DDBJ whole genome shotgun (WGS) entry which is preliminary data.</text>
</comment>
<dbReference type="GO" id="GO:0005096">
    <property type="term" value="F:GTPase activator activity"/>
    <property type="evidence" value="ECO:0007669"/>
    <property type="project" value="InterPro"/>
</dbReference>
<dbReference type="PANTHER" id="PTHR46085:SF4">
    <property type="entry name" value="ADP-RIBOSYLATION FACTOR GTPASE-ACTIVATING PROTEIN AGD14-RELATED"/>
    <property type="match status" value="1"/>
</dbReference>
<proteinExistence type="predicted"/>
<name>A0A978UEF6_ZIZJJ</name>
<protein>
    <recommendedName>
        <fullName evidence="4">ADP-ribosylation factor GTPase-activating protein AGD14</fullName>
    </recommendedName>
</protein>
<reference evidence="2" key="1">
    <citation type="journal article" date="2021" name="Front. Plant Sci.">
        <title>Chromosome-Scale Genome Assembly for Chinese Sour Jujube and Insights Into Its Genome Evolution and Domestication Signature.</title>
        <authorList>
            <person name="Shen L.-Y."/>
            <person name="Luo H."/>
            <person name="Wang X.-L."/>
            <person name="Wang X.-M."/>
            <person name="Qiu X.-J."/>
            <person name="Liu H."/>
            <person name="Zhou S.-S."/>
            <person name="Jia K.-H."/>
            <person name="Nie S."/>
            <person name="Bao Y.-T."/>
            <person name="Zhang R.-G."/>
            <person name="Yun Q.-Z."/>
            <person name="Chai Y.-H."/>
            <person name="Lu J.-Y."/>
            <person name="Li Y."/>
            <person name="Zhao S.-W."/>
            <person name="Mao J.-F."/>
            <person name="Jia S.-G."/>
            <person name="Mao Y.-M."/>
        </authorList>
    </citation>
    <scope>NUCLEOTIDE SEQUENCE</scope>
    <source>
        <strain evidence="2">AT0</strain>
        <tissue evidence="2">Leaf</tissue>
    </source>
</reference>
<accession>A0A978UEF6</accession>
<feature type="region of interest" description="Disordered" evidence="1">
    <location>
        <begin position="172"/>
        <end position="191"/>
    </location>
</feature>
<dbReference type="AlphaFoldDB" id="A0A978UEF6"/>
<organism evidence="2 3">
    <name type="scientific">Ziziphus jujuba var. spinosa</name>
    <dbReference type="NCBI Taxonomy" id="714518"/>
    <lineage>
        <taxon>Eukaryota</taxon>
        <taxon>Viridiplantae</taxon>
        <taxon>Streptophyta</taxon>
        <taxon>Embryophyta</taxon>
        <taxon>Tracheophyta</taxon>
        <taxon>Spermatophyta</taxon>
        <taxon>Magnoliopsida</taxon>
        <taxon>eudicotyledons</taxon>
        <taxon>Gunneridae</taxon>
        <taxon>Pentapetalae</taxon>
        <taxon>rosids</taxon>
        <taxon>fabids</taxon>
        <taxon>Rosales</taxon>
        <taxon>Rhamnaceae</taxon>
        <taxon>Paliureae</taxon>
        <taxon>Ziziphus</taxon>
    </lineage>
</organism>
<sequence>MLLPLLIISQQLLQIQRRRSSRSFGSIDSNFVSLKAFDSRGLIDTTSKPELAAGLFQEEFPFPQSSDSLDLSKTPYTPETVTAVASSIDLFQLPIASSAPSTDLFRLPIASSSAQTVDLFHPYVVSSASSMVVKQPSPTVSTSSLDFFAGYAQPQSIATSGEKLQEVSEPKMIDRPHSSPSIPGTPNVNPTNVASVDGGSFGKFDLLSSPASISATGNDNPTNVPSVDGVTVGKFDPFSSLVPTATSAQYLNSYRMLLKTLQGVKQGDEIHLETDELSSTADQYLGSRDSSLSLGLVMPSRNVMGLKRQSHASKPKSNNPLDLTYDSDLGQNNMLLDMSSLQAALPNAQLSSSFLGDVSEPWFPQSAAAPYIPAAGQGRTSNGNALAVNFAD</sequence>
<evidence type="ECO:0008006" key="4">
    <source>
        <dbReference type="Google" id="ProtNLM"/>
    </source>
</evidence>
<gene>
    <name evidence="2" type="ORF">FEM48_Zijuj12G0166000</name>
</gene>
<evidence type="ECO:0000313" key="2">
    <source>
        <dbReference type="EMBL" id="KAH7513149.1"/>
    </source>
</evidence>
<dbReference type="EMBL" id="JAEACU010000012">
    <property type="protein sequence ID" value="KAH7513149.1"/>
    <property type="molecule type" value="Genomic_DNA"/>
</dbReference>
<dbReference type="PANTHER" id="PTHR46085">
    <property type="entry name" value="ARFGAP/RECO-RELATED"/>
    <property type="match status" value="1"/>
</dbReference>
<evidence type="ECO:0000256" key="1">
    <source>
        <dbReference type="SAM" id="MobiDB-lite"/>
    </source>
</evidence>
<evidence type="ECO:0000313" key="3">
    <source>
        <dbReference type="Proteomes" id="UP000813462"/>
    </source>
</evidence>
<dbReference type="Proteomes" id="UP000813462">
    <property type="component" value="Unassembled WGS sequence"/>
</dbReference>